<sequence length="167" mass="18879">MTTISNSDNNSNNNEQRTNVRNNDIWNLYGLIDPEPLSSAESDDINYVSMVAIGAATSAALWKAHFYRPEEMDDFTTYSMYIITFLTVVGGVYVIYSIRKREKQNKNAIKGEINEEGGDSKREVCNLNKDNSTKKGSDTNEELSSNTTDNNTNKSGNTMRRRKNRVD</sequence>
<organism evidence="3 4">
    <name type="scientific">Cryptosporidium xiaoi</name>
    <dbReference type="NCBI Taxonomy" id="659607"/>
    <lineage>
        <taxon>Eukaryota</taxon>
        <taxon>Sar</taxon>
        <taxon>Alveolata</taxon>
        <taxon>Apicomplexa</taxon>
        <taxon>Conoidasida</taxon>
        <taxon>Coccidia</taxon>
        <taxon>Eucoccidiorida</taxon>
        <taxon>Eimeriorina</taxon>
        <taxon>Cryptosporidiidae</taxon>
        <taxon>Cryptosporidium</taxon>
    </lineage>
</organism>
<dbReference type="AlphaFoldDB" id="A0AAV9XXJ8"/>
<feature type="transmembrane region" description="Helical" evidence="2">
    <location>
        <begin position="78"/>
        <end position="96"/>
    </location>
</feature>
<keyword evidence="4" id="KW-1185">Reference proteome</keyword>
<evidence type="ECO:0000313" key="3">
    <source>
        <dbReference type="EMBL" id="KAK6589029.1"/>
    </source>
</evidence>
<protein>
    <submittedName>
        <fullName evidence="3">Uncharacterized protein</fullName>
    </submittedName>
</protein>
<comment type="caution">
    <text evidence="3">The sequence shown here is derived from an EMBL/GenBank/DDBJ whole genome shotgun (WGS) entry which is preliminary data.</text>
</comment>
<evidence type="ECO:0000256" key="2">
    <source>
        <dbReference type="SAM" id="Phobius"/>
    </source>
</evidence>
<reference evidence="3 4" key="1">
    <citation type="submission" date="2023-10" db="EMBL/GenBank/DDBJ databases">
        <title>Comparative genomics analysis reveals potential genetic determinants of host preference in Cryptosporidium xiaoi.</title>
        <authorList>
            <person name="Xiao L."/>
            <person name="Li J."/>
        </authorList>
    </citation>
    <scope>NUCLEOTIDE SEQUENCE [LARGE SCALE GENOMIC DNA]</scope>
    <source>
        <strain evidence="3 4">52996</strain>
    </source>
</reference>
<keyword evidence="2" id="KW-1133">Transmembrane helix</keyword>
<dbReference type="EMBL" id="JAWDEY010000016">
    <property type="protein sequence ID" value="KAK6589029.1"/>
    <property type="molecule type" value="Genomic_DNA"/>
</dbReference>
<keyword evidence="2" id="KW-0812">Transmembrane</keyword>
<proteinExistence type="predicted"/>
<evidence type="ECO:0000256" key="1">
    <source>
        <dbReference type="SAM" id="MobiDB-lite"/>
    </source>
</evidence>
<keyword evidence="2" id="KW-0472">Membrane</keyword>
<accession>A0AAV9XXJ8</accession>
<feature type="region of interest" description="Disordered" evidence="1">
    <location>
        <begin position="117"/>
        <end position="167"/>
    </location>
</feature>
<name>A0AAV9XXJ8_9CRYT</name>
<evidence type="ECO:0000313" key="4">
    <source>
        <dbReference type="Proteomes" id="UP001311799"/>
    </source>
</evidence>
<dbReference type="Proteomes" id="UP001311799">
    <property type="component" value="Unassembled WGS sequence"/>
</dbReference>
<feature type="compositionally biased region" description="Low complexity" evidence="1">
    <location>
        <begin position="142"/>
        <end position="158"/>
    </location>
</feature>
<gene>
    <name evidence="3" type="ORF">RS030_243638</name>
</gene>